<feature type="domain" description="AMMECR1" evidence="1">
    <location>
        <begin position="2"/>
        <end position="171"/>
    </location>
</feature>
<dbReference type="NCBIfam" id="TIGR04335">
    <property type="entry name" value="AmmeMemoSam_A"/>
    <property type="match status" value="1"/>
</dbReference>
<evidence type="ECO:0000313" key="3">
    <source>
        <dbReference type="Proteomes" id="UP000594688"/>
    </source>
</evidence>
<dbReference type="KEGG" id="nli:G3M70_13865"/>
<dbReference type="InterPro" id="IPR027485">
    <property type="entry name" value="AMMECR1_N"/>
</dbReference>
<evidence type="ECO:0000313" key="2">
    <source>
        <dbReference type="EMBL" id="QPJ62901.1"/>
    </source>
</evidence>
<dbReference type="Gene3D" id="3.30.1490.150">
    <property type="entry name" value="Hypothetical protein ph0010, domain 2"/>
    <property type="match status" value="1"/>
</dbReference>
<dbReference type="PANTHER" id="PTHR13016:SF0">
    <property type="entry name" value="AMME SYNDROME CANDIDATE GENE 1 PROTEIN"/>
    <property type="match status" value="1"/>
</dbReference>
<dbReference type="Gene3D" id="3.30.700.20">
    <property type="entry name" value="Hypothetical protein ph0010, domain 1"/>
    <property type="match status" value="1"/>
</dbReference>
<dbReference type="PROSITE" id="PS51112">
    <property type="entry name" value="AMMECR1"/>
    <property type="match status" value="1"/>
</dbReference>
<dbReference type="Pfam" id="PF01871">
    <property type="entry name" value="AMMECR1"/>
    <property type="match status" value="1"/>
</dbReference>
<name>A0A7T0BXY4_9BACT</name>
<proteinExistence type="predicted"/>
<organism evidence="2 3">
    <name type="scientific">Candidatus Nitronauta litoralis</name>
    <dbReference type="NCBI Taxonomy" id="2705533"/>
    <lineage>
        <taxon>Bacteria</taxon>
        <taxon>Pseudomonadati</taxon>
        <taxon>Nitrospinota/Tectimicrobiota group</taxon>
        <taxon>Nitrospinota</taxon>
        <taxon>Nitrospinia</taxon>
        <taxon>Nitrospinales</taxon>
        <taxon>Nitrospinaceae</taxon>
        <taxon>Candidatus Nitronauta</taxon>
    </lineage>
</organism>
<dbReference type="AlphaFoldDB" id="A0A7T0BXY4"/>
<protein>
    <submittedName>
        <fullName evidence="2">AmmeMemoRadiSam system protein A</fullName>
    </submittedName>
</protein>
<dbReference type="InterPro" id="IPR023473">
    <property type="entry name" value="AMMECR1"/>
</dbReference>
<accession>A0A7T0BXY4</accession>
<dbReference type="InterPro" id="IPR027623">
    <property type="entry name" value="AmmeMemoSam_A"/>
</dbReference>
<dbReference type="EMBL" id="CP048685">
    <property type="protein sequence ID" value="QPJ62901.1"/>
    <property type="molecule type" value="Genomic_DNA"/>
</dbReference>
<evidence type="ECO:0000259" key="1">
    <source>
        <dbReference type="PROSITE" id="PS51112"/>
    </source>
</evidence>
<dbReference type="NCBIfam" id="TIGR00296">
    <property type="entry name" value="TIGR00296 family protein"/>
    <property type="match status" value="1"/>
</dbReference>
<sequence>MPSSHPLVQLARNAIQHHLDSGKKLVPPENIQSSFSKPTGAFVTLYQDGSLRGCIGSLKPQTQSLAEEVVRNAILAATKDPRYDPVSHSEIDGLTIRIEVVTPPEPVDDISNLDPKVDGLIVRSGKKQGVLLPGIEGIETVDQQEKICRSKGGIKNNENVAYSRFRVEQHI</sequence>
<dbReference type="PANTHER" id="PTHR13016">
    <property type="entry name" value="AMMECR1 HOMOLOG"/>
    <property type="match status" value="1"/>
</dbReference>
<gene>
    <name evidence="2" type="primary">amrA</name>
    <name evidence="2" type="ORF">G3M70_13865</name>
</gene>
<dbReference type="InterPro" id="IPR002733">
    <property type="entry name" value="AMMECR1_domain"/>
</dbReference>
<reference evidence="2 3" key="1">
    <citation type="submission" date="2020-02" db="EMBL/GenBank/DDBJ databases">
        <title>Genomic and physiological characterization of two novel Nitrospinaceae genera.</title>
        <authorList>
            <person name="Mueller A.J."/>
            <person name="Jung M.-Y."/>
            <person name="Strachan C.R."/>
            <person name="Herbold C.W."/>
            <person name="Kirkegaard R.H."/>
            <person name="Daims H."/>
        </authorList>
    </citation>
    <scope>NUCLEOTIDE SEQUENCE [LARGE SCALE GENOMIC DNA]</scope>
    <source>
        <strain evidence="2">EB</strain>
    </source>
</reference>
<dbReference type="InterPro" id="IPR036071">
    <property type="entry name" value="AMMECR1_dom_sf"/>
</dbReference>
<dbReference type="SUPFAM" id="SSF143447">
    <property type="entry name" value="AMMECR1-like"/>
    <property type="match status" value="1"/>
</dbReference>
<dbReference type="Proteomes" id="UP000594688">
    <property type="component" value="Chromosome"/>
</dbReference>